<dbReference type="PROSITE" id="PS50206">
    <property type="entry name" value="RHODANESE_3"/>
    <property type="match status" value="1"/>
</dbReference>
<dbReference type="CDD" id="cd00158">
    <property type="entry name" value="RHOD"/>
    <property type="match status" value="1"/>
</dbReference>
<dbReference type="EMBL" id="QRDZ01000013">
    <property type="protein sequence ID" value="RED76066.1"/>
    <property type="molecule type" value="Genomic_DNA"/>
</dbReference>
<dbReference type="PANTHER" id="PTHR43031:SF1">
    <property type="entry name" value="PYRIDINE NUCLEOTIDE-DISULPHIDE OXIDOREDUCTASE"/>
    <property type="match status" value="1"/>
</dbReference>
<feature type="transmembrane region" description="Helical" evidence="2">
    <location>
        <begin position="6"/>
        <end position="26"/>
    </location>
</feature>
<dbReference type="InterPro" id="IPR036873">
    <property type="entry name" value="Rhodanese-like_dom_sf"/>
</dbReference>
<feature type="compositionally biased region" description="Basic and acidic residues" evidence="1">
    <location>
        <begin position="133"/>
        <end position="148"/>
    </location>
</feature>
<comment type="caution">
    <text evidence="4">The sequence shown here is derived from an EMBL/GenBank/DDBJ whole genome shotgun (WGS) entry which is preliminary data.</text>
</comment>
<protein>
    <submittedName>
        <fullName evidence="4">Rhodanese-related sulfurtransferase</fullName>
    </submittedName>
</protein>
<keyword evidence="2" id="KW-0812">Transmembrane</keyword>
<dbReference type="InterPro" id="IPR050229">
    <property type="entry name" value="GlpE_sulfurtransferase"/>
</dbReference>
<evidence type="ECO:0000256" key="2">
    <source>
        <dbReference type="SAM" id="Phobius"/>
    </source>
</evidence>
<keyword evidence="5" id="KW-1185">Reference proteome</keyword>
<dbReference type="Pfam" id="PF00581">
    <property type="entry name" value="Rhodanese"/>
    <property type="match status" value="1"/>
</dbReference>
<evidence type="ECO:0000313" key="5">
    <source>
        <dbReference type="Proteomes" id="UP000256977"/>
    </source>
</evidence>
<dbReference type="SUPFAM" id="SSF52821">
    <property type="entry name" value="Rhodanese/Cell cycle control phosphatase"/>
    <property type="match status" value="1"/>
</dbReference>
<sequence>MKNYMIGILIGLNIVILAAVIWVWSLNVEKEEESLQLVDTIKLSAMIKSQENMVIVDLREPDLYTSGKVPGSINIPFEQIENRYLELPKNKKIVFVCHTGRMGTESGNLLLSNGYSQVYNLDGGMAKWSGELENDRPESSSLEKKKQEITPQNQSNPEKEYGSLTEKIGEAQLVSEPDSISVPVNKK</sequence>
<organism evidence="4 5">
    <name type="scientific">Cohnella phaseoli</name>
    <dbReference type="NCBI Taxonomy" id="456490"/>
    <lineage>
        <taxon>Bacteria</taxon>
        <taxon>Bacillati</taxon>
        <taxon>Bacillota</taxon>
        <taxon>Bacilli</taxon>
        <taxon>Bacillales</taxon>
        <taxon>Paenibacillaceae</taxon>
        <taxon>Cohnella</taxon>
    </lineage>
</organism>
<evidence type="ECO:0000313" key="4">
    <source>
        <dbReference type="EMBL" id="RED76066.1"/>
    </source>
</evidence>
<keyword evidence="2" id="KW-0472">Membrane</keyword>
<evidence type="ECO:0000259" key="3">
    <source>
        <dbReference type="PROSITE" id="PS50206"/>
    </source>
</evidence>
<dbReference type="AlphaFoldDB" id="A0A3D9JRJ9"/>
<keyword evidence="2" id="KW-1133">Transmembrane helix</keyword>
<name>A0A3D9JRJ9_9BACL</name>
<keyword evidence="4" id="KW-0808">Transferase</keyword>
<accession>A0A3D9JRJ9</accession>
<dbReference type="SMART" id="SM00450">
    <property type="entry name" value="RHOD"/>
    <property type="match status" value="1"/>
</dbReference>
<dbReference type="Proteomes" id="UP000256977">
    <property type="component" value="Unassembled WGS sequence"/>
</dbReference>
<evidence type="ECO:0000256" key="1">
    <source>
        <dbReference type="SAM" id="MobiDB-lite"/>
    </source>
</evidence>
<reference evidence="4 5" key="1">
    <citation type="submission" date="2018-07" db="EMBL/GenBank/DDBJ databases">
        <title>Genomic Encyclopedia of Type Strains, Phase III (KMG-III): the genomes of soil and plant-associated and newly described type strains.</title>
        <authorList>
            <person name="Whitman W."/>
        </authorList>
    </citation>
    <scope>NUCLEOTIDE SEQUENCE [LARGE SCALE GENOMIC DNA]</scope>
    <source>
        <strain evidence="4 5">CECT 7287</strain>
    </source>
</reference>
<proteinExistence type="predicted"/>
<feature type="domain" description="Rhodanese" evidence="3">
    <location>
        <begin position="49"/>
        <end position="133"/>
    </location>
</feature>
<gene>
    <name evidence="4" type="ORF">DFP98_113126</name>
</gene>
<dbReference type="RefSeq" id="WP_342772496.1">
    <property type="nucleotide sequence ID" value="NZ_QRDZ01000013.1"/>
</dbReference>
<dbReference type="GO" id="GO:0016740">
    <property type="term" value="F:transferase activity"/>
    <property type="evidence" value="ECO:0007669"/>
    <property type="project" value="UniProtKB-KW"/>
</dbReference>
<dbReference type="InterPro" id="IPR001763">
    <property type="entry name" value="Rhodanese-like_dom"/>
</dbReference>
<dbReference type="Gene3D" id="3.40.250.10">
    <property type="entry name" value="Rhodanese-like domain"/>
    <property type="match status" value="1"/>
</dbReference>
<dbReference type="PANTHER" id="PTHR43031">
    <property type="entry name" value="FAD-DEPENDENT OXIDOREDUCTASE"/>
    <property type="match status" value="1"/>
</dbReference>
<feature type="region of interest" description="Disordered" evidence="1">
    <location>
        <begin position="130"/>
        <end position="187"/>
    </location>
</feature>